<feature type="region of interest" description="Disordered" evidence="3">
    <location>
        <begin position="1"/>
        <end position="50"/>
    </location>
</feature>
<evidence type="ECO:0000313" key="6">
    <source>
        <dbReference type="Proteomes" id="UP000663879"/>
    </source>
</evidence>
<reference evidence="5" key="1">
    <citation type="submission" date="2021-02" db="EMBL/GenBank/DDBJ databases">
        <authorList>
            <person name="Nowell W R."/>
        </authorList>
    </citation>
    <scope>NUCLEOTIDE SEQUENCE</scope>
    <source>
        <strain evidence="5">Ploen Becks lab</strain>
    </source>
</reference>
<evidence type="ECO:0000256" key="2">
    <source>
        <dbReference type="RuleBase" id="RU003616"/>
    </source>
</evidence>
<keyword evidence="6" id="KW-1185">Reference proteome</keyword>
<dbReference type="InterPro" id="IPR001436">
    <property type="entry name" value="Alpha-crystallin/sHSP_animal"/>
</dbReference>
<dbReference type="Gene3D" id="2.60.40.790">
    <property type="match status" value="1"/>
</dbReference>
<proteinExistence type="inferred from homology"/>
<dbReference type="SUPFAM" id="SSF49764">
    <property type="entry name" value="HSP20-like chaperones"/>
    <property type="match status" value="1"/>
</dbReference>
<sequence>MSTVVKTTEEFSSRRKVRYGAGNSNPSETRSKPLTPSTTNASLSPHKSYYGKDQDDQDAYFVEFNIGDFNFDEITIRTEGRRLIVNGKSKLGQDSEELSREFKREFTLPNDVDQYSIKAQLDEATRQLLLIGQVVQVEQEKQQHQHHTFTSASSEFSSSSVLTAKIGSIKENRTAKSLDYEIYLGNDLKEGQTTIEITGYNTLIVRVVKNDWDKNGDFSYELKRQIKLPTGANPQNIEHGIDRRAASLLIKVPIK</sequence>
<dbReference type="Proteomes" id="UP000663879">
    <property type="component" value="Unassembled WGS sequence"/>
</dbReference>
<evidence type="ECO:0000259" key="4">
    <source>
        <dbReference type="PROSITE" id="PS01031"/>
    </source>
</evidence>
<feature type="domain" description="SHSP" evidence="4">
    <location>
        <begin position="38"/>
        <end position="147"/>
    </location>
</feature>
<dbReference type="PANTHER" id="PTHR45640">
    <property type="entry name" value="HEAT SHOCK PROTEIN HSP-12.2-RELATED"/>
    <property type="match status" value="1"/>
</dbReference>
<dbReference type="PANTHER" id="PTHR45640:SF26">
    <property type="entry name" value="RE23625P"/>
    <property type="match status" value="1"/>
</dbReference>
<evidence type="ECO:0000256" key="1">
    <source>
        <dbReference type="PROSITE-ProRule" id="PRU00285"/>
    </source>
</evidence>
<comment type="caution">
    <text evidence="5">The sequence shown here is derived from an EMBL/GenBank/DDBJ whole genome shotgun (WGS) entry which is preliminary data.</text>
</comment>
<dbReference type="EMBL" id="CAJNOC010002229">
    <property type="protein sequence ID" value="CAF0920467.1"/>
    <property type="molecule type" value="Genomic_DNA"/>
</dbReference>
<evidence type="ECO:0000313" key="5">
    <source>
        <dbReference type="EMBL" id="CAF0920467.1"/>
    </source>
</evidence>
<dbReference type="InterPro" id="IPR008978">
    <property type="entry name" value="HSP20-like_chaperone"/>
</dbReference>
<feature type="compositionally biased region" description="Polar residues" evidence="3">
    <location>
        <begin position="22"/>
        <end position="45"/>
    </location>
</feature>
<dbReference type="GO" id="GO:0005737">
    <property type="term" value="C:cytoplasm"/>
    <property type="evidence" value="ECO:0007669"/>
    <property type="project" value="TreeGrafter"/>
</dbReference>
<comment type="similarity">
    <text evidence="1 2">Belongs to the small heat shock protein (HSP20) family.</text>
</comment>
<dbReference type="AlphaFoldDB" id="A0A814B128"/>
<name>A0A814B128_9BILA</name>
<dbReference type="CDD" id="cd06526">
    <property type="entry name" value="metazoan_ACD"/>
    <property type="match status" value="1"/>
</dbReference>
<dbReference type="GO" id="GO:0051082">
    <property type="term" value="F:unfolded protein binding"/>
    <property type="evidence" value="ECO:0007669"/>
    <property type="project" value="TreeGrafter"/>
</dbReference>
<dbReference type="OrthoDB" id="8946669at2759"/>
<dbReference type="PROSITE" id="PS01031">
    <property type="entry name" value="SHSP"/>
    <property type="match status" value="1"/>
</dbReference>
<dbReference type="InterPro" id="IPR002068">
    <property type="entry name" value="A-crystallin/Hsp20_dom"/>
</dbReference>
<dbReference type="GO" id="GO:0042026">
    <property type="term" value="P:protein refolding"/>
    <property type="evidence" value="ECO:0007669"/>
    <property type="project" value="TreeGrafter"/>
</dbReference>
<organism evidence="5 6">
    <name type="scientific">Brachionus calyciflorus</name>
    <dbReference type="NCBI Taxonomy" id="104777"/>
    <lineage>
        <taxon>Eukaryota</taxon>
        <taxon>Metazoa</taxon>
        <taxon>Spiralia</taxon>
        <taxon>Gnathifera</taxon>
        <taxon>Rotifera</taxon>
        <taxon>Eurotatoria</taxon>
        <taxon>Monogononta</taxon>
        <taxon>Pseudotrocha</taxon>
        <taxon>Ploima</taxon>
        <taxon>Brachionidae</taxon>
        <taxon>Brachionus</taxon>
    </lineage>
</organism>
<evidence type="ECO:0000256" key="3">
    <source>
        <dbReference type="SAM" id="MobiDB-lite"/>
    </source>
</evidence>
<dbReference type="Pfam" id="PF00011">
    <property type="entry name" value="HSP20"/>
    <property type="match status" value="1"/>
</dbReference>
<gene>
    <name evidence="5" type="ORF">OXX778_LOCUS12360</name>
</gene>
<protein>
    <recommendedName>
        <fullName evidence="4">SHSP domain-containing protein</fullName>
    </recommendedName>
</protein>
<dbReference type="GO" id="GO:0005634">
    <property type="term" value="C:nucleus"/>
    <property type="evidence" value="ECO:0007669"/>
    <property type="project" value="TreeGrafter"/>
</dbReference>
<accession>A0A814B128</accession>
<dbReference type="GO" id="GO:0009408">
    <property type="term" value="P:response to heat"/>
    <property type="evidence" value="ECO:0007669"/>
    <property type="project" value="TreeGrafter"/>
</dbReference>